<feature type="repeat" description="ANK" evidence="3">
    <location>
        <begin position="1246"/>
        <end position="1278"/>
    </location>
</feature>
<keyword evidence="1" id="KW-0677">Repeat</keyword>
<dbReference type="PANTHER" id="PTHR24198">
    <property type="entry name" value="ANKYRIN REPEAT AND PROTEIN KINASE DOMAIN-CONTAINING PROTEIN"/>
    <property type="match status" value="1"/>
</dbReference>
<name>A0A1S8A658_ROSNE</name>
<feature type="repeat" description="ANK" evidence="3">
    <location>
        <begin position="721"/>
        <end position="753"/>
    </location>
</feature>
<evidence type="ECO:0000313" key="6">
    <source>
        <dbReference type="Proteomes" id="UP000054516"/>
    </source>
</evidence>
<evidence type="ECO:0000256" key="4">
    <source>
        <dbReference type="SAM" id="MobiDB-lite"/>
    </source>
</evidence>
<feature type="repeat" description="ANK" evidence="3">
    <location>
        <begin position="803"/>
        <end position="835"/>
    </location>
</feature>
<keyword evidence="2 3" id="KW-0040">ANK repeat</keyword>
<dbReference type="PROSITE" id="PS50088">
    <property type="entry name" value="ANK_REPEAT"/>
    <property type="match status" value="16"/>
</dbReference>
<reference evidence="5" key="1">
    <citation type="submission" date="2016-03" db="EMBL/GenBank/DDBJ databases">
        <title>Draft genome sequence of Rosellinia necatrix.</title>
        <authorList>
            <person name="Kanematsu S."/>
        </authorList>
    </citation>
    <scope>NUCLEOTIDE SEQUENCE [LARGE SCALE GENOMIC DNA]</scope>
    <source>
        <strain evidence="5">W97</strain>
    </source>
</reference>
<dbReference type="Proteomes" id="UP000054516">
    <property type="component" value="Unassembled WGS sequence"/>
</dbReference>
<evidence type="ECO:0000313" key="5">
    <source>
        <dbReference type="EMBL" id="GAW25509.1"/>
    </source>
</evidence>
<protein>
    <submittedName>
        <fullName evidence="5">Uncharacterized protein</fullName>
    </submittedName>
</protein>
<dbReference type="PRINTS" id="PR01415">
    <property type="entry name" value="ANKYRIN"/>
</dbReference>
<dbReference type="Gene3D" id="1.25.40.20">
    <property type="entry name" value="Ankyrin repeat-containing domain"/>
    <property type="match status" value="6"/>
</dbReference>
<sequence>MLDILENKAGNEEDLLAEMEKLPETLTALYADRLKNVKDSQFASRMLQWLVTCRRPLTVDALREVDTISRDVLSKKSFDLDVKNPPRGLGKDRFGNDRFQSFLFRDLLPLVEILDDSTVRLVHMTVSQFLLGEEVEEDGEQCPDAFKVQLDVSNEQIAITCVTYLRWSFTVDDELKSDSLDFLNNKDLRDYAVLEWPDHCEKSQGRIMTEESGKNVIMGFFGGERAFPAWLTARAGLDGLFRVHFGLYDANAILPRPLHITVFFNIWQFGRLFLTDANANICDATGSTALHIAAGQGYPLIVRELLGRGARMDLVDASGAYPLHRAVRRGNHETLTQLLAADTDRTLVNAPDKYEFTPMHVACQLGWTQCVAILLQHDASPSNASGAVETPIGLAIENGHINVVRALLEHDSSLVDHCRRPFVQAARRGLTEMVKFLCEARVDTSYKDLLGQTALHKACIFGRMDLVEYLLDKGKAFVDAKDKSDRTPLYFAAERGHLDVVNCLLQHGADKNSIDRRYETALFKPAGNGHIKVVDRLLSAGTDATKLDRWQRTPLRFAAMRGQLEIVRMLLDRTEIKQDIPDCEGRTILHNAAAWLREGQEEIIDIIFQHGANPDARDCDERTAIHAAIEREQGEPPPTDVLLDRLVRGGVSIEARDKHGRTALRLAAATRNLTAVKFLLTAGAAPVNQSLHLAVRSGDIALVRPFLEQRTKLDLAERDWDGNTPLHIAASKGYKEILIALLDAGAPTRCLNMNQHTPLGVVSPVEQPDIATLLKNTDPTPGGDLQSRLASFDSSQVNLQDTLGRTLLHAAVLLGRAEAIRQLLDVGADTEIADQIGRTPLHYAVQRPDPVITEILIKVNAKIDVADARGRAPLYLAAEAGNIAQARVLLAAKAEFVRSHEGLTPLHAAVLGGSAQAVQTLLETDKGVELIAAQDRHKQTAIHLAAERGNSDVVQELLKHIQDATIVDSPDNEGQTALFHASKNGHIEVVRQLIRAGSIVYRTDKHRNMATHLAAEGGHLEIVSFLLDELPNQVEVAMTKWGQSLPGGPQEEGYRDPALLKAMAKVQAVVWNPGRTCWSADASKWASPSEQQKLQTDVVSKLRTFDEENHSVSSTTLMRAVQGGHVDVVKLILDRVPEMPLQAQHYWFSDALSLAASRGRTEIARLLIAAGSDVHAFTDMQMTCLHSAAAGGHGEMIELLLQHHAKPDLAQLRGGSTPLHLAAAGGHEAAVRALVRIAFVNIVDDLGRTPLHVACLGCHSAVVDVLIDADADLTARDFESRTPLELATGLSEQTQRRMEEQAKKQRQRSAAGY</sequence>
<evidence type="ECO:0000256" key="2">
    <source>
        <dbReference type="ARBA" id="ARBA00023043"/>
    </source>
</evidence>
<dbReference type="EMBL" id="DF977453">
    <property type="protein sequence ID" value="GAW25509.1"/>
    <property type="molecule type" value="Genomic_DNA"/>
</dbReference>
<feature type="repeat" description="ANK" evidence="3">
    <location>
        <begin position="318"/>
        <end position="350"/>
    </location>
</feature>
<dbReference type="OMA" id="NANWKEK"/>
<dbReference type="InterPro" id="IPR002110">
    <property type="entry name" value="Ankyrin_rpt"/>
</dbReference>
<feature type="repeat" description="ANK" evidence="3">
    <location>
        <begin position="869"/>
        <end position="901"/>
    </location>
</feature>
<dbReference type="STRING" id="77044.A0A1S8A658"/>
<dbReference type="InterPro" id="IPR036770">
    <property type="entry name" value="Ankyrin_rpt-contain_sf"/>
</dbReference>
<dbReference type="Pfam" id="PF13637">
    <property type="entry name" value="Ank_4"/>
    <property type="match status" value="1"/>
</dbReference>
<feature type="repeat" description="ANK" evidence="3">
    <location>
        <begin position="285"/>
        <end position="317"/>
    </location>
</feature>
<accession>A0A1S8A658</accession>
<feature type="repeat" description="ANK" evidence="3">
    <location>
        <begin position="937"/>
        <end position="969"/>
    </location>
</feature>
<dbReference type="SMART" id="SM00248">
    <property type="entry name" value="ANK"/>
    <property type="match status" value="25"/>
</dbReference>
<feature type="repeat" description="ANK" evidence="3">
    <location>
        <begin position="836"/>
        <end position="868"/>
    </location>
</feature>
<feature type="repeat" description="ANK" evidence="3">
    <location>
        <begin position="901"/>
        <end position="933"/>
    </location>
</feature>
<proteinExistence type="predicted"/>
<feature type="repeat" description="ANK" evidence="3">
    <location>
        <begin position="584"/>
        <end position="619"/>
    </location>
</feature>
<dbReference type="OrthoDB" id="20872at2759"/>
<dbReference type="PANTHER" id="PTHR24198:SF165">
    <property type="entry name" value="ANKYRIN REPEAT-CONTAINING PROTEIN-RELATED"/>
    <property type="match status" value="1"/>
</dbReference>
<dbReference type="Pfam" id="PF12796">
    <property type="entry name" value="Ank_2"/>
    <property type="match status" value="7"/>
</dbReference>
<feature type="repeat" description="ANK" evidence="3">
    <location>
        <begin position="450"/>
        <end position="474"/>
    </location>
</feature>
<evidence type="ECO:0000256" key="3">
    <source>
        <dbReference type="PROSITE-ProRule" id="PRU00023"/>
    </source>
</evidence>
<feature type="repeat" description="ANK" evidence="3">
    <location>
        <begin position="1151"/>
        <end position="1179"/>
    </location>
</feature>
<feature type="repeat" description="ANK" evidence="3">
    <location>
        <begin position="973"/>
        <end position="1005"/>
    </location>
</feature>
<feature type="repeat" description="ANK" evidence="3">
    <location>
        <begin position="1214"/>
        <end position="1236"/>
    </location>
</feature>
<dbReference type="Pfam" id="PF00023">
    <property type="entry name" value="Ank"/>
    <property type="match status" value="2"/>
</dbReference>
<dbReference type="PROSITE" id="PS50297">
    <property type="entry name" value="ANK_REP_REGION"/>
    <property type="match status" value="12"/>
</dbReference>
<dbReference type="SUPFAM" id="SSF48403">
    <property type="entry name" value="Ankyrin repeat"/>
    <property type="match status" value="3"/>
</dbReference>
<evidence type="ECO:0000256" key="1">
    <source>
        <dbReference type="ARBA" id="ARBA00022737"/>
    </source>
</evidence>
<gene>
    <name evidence="5" type="ORF">SAMD00023353_0800260</name>
</gene>
<feature type="repeat" description="ANK" evidence="3">
    <location>
        <begin position="484"/>
        <end position="516"/>
    </location>
</feature>
<feature type="repeat" description="ANK" evidence="3">
    <location>
        <begin position="659"/>
        <end position="684"/>
    </location>
</feature>
<organism evidence="5">
    <name type="scientific">Rosellinia necatrix</name>
    <name type="common">White root-rot fungus</name>
    <dbReference type="NCBI Taxonomy" id="77044"/>
    <lineage>
        <taxon>Eukaryota</taxon>
        <taxon>Fungi</taxon>
        <taxon>Dikarya</taxon>
        <taxon>Ascomycota</taxon>
        <taxon>Pezizomycotina</taxon>
        <taxon>Sordariomycetes</taxon>
        <taxon>Xylariomycetidae</taxon>
        <taxon>Xylariales</taxon>
        <taxon>Xylariaceae</taxon>
        <taxon>Rosellinia</taxon>
    </lineage>
</organism>
<feature type="compositionally biased region" description="Basic and acidic residues" evidence="4">
    <location>
        <begin position="1294"/>
        <end position="1303"/>
    </location>
</feature>
<feature type="region of interest" description="Disordered" evidence="4">
    <location>
        <begin position="1286"/>
        <end position="1313"/>
    </location>
</feature>
<keyword evidence="6" id="KW-1185">Reference proteome</keyword>